<dbReference type="GO" id="GO:0000162">
    <property type="term" value="P:L-tryptophan biosynthetic process"/>
    <property type="evidence" value="ECO:0007669"/>
    <property type="project" value="UniProtKB-UniRule"/>
</dbReference>
<dbReference type="OrthoDB" id="9796196at2"/>
<dbReference type="AlphaFoldDB" id="A0A4Q1HPN4"/>
<dbReference type="SUPFAM" id="SSF51366">
    <property type="entry name" value="Ribulose-phoshate binding barrel"/>
    <property type="match status" value="1"/>
</dbReference>
<keyword evidence="8 9" id="KW-0413">Isomerase</keyword>
<dbReference type="InterPro" id="IPR013785">
    <property type="entry name" value="Aldolase_TIM"/>
</dbReference>
<dbReference type="RefSeq" id="WP_129148836.1">
    <property type="nucleotide sequence ID" value="NZ_JBHSDO010000006.1"/>
</dbReference>
<evidence type="ECO:0000259" key="10">
    <source>
        <dbReference type="Pfam" id="PF00697"/>
    </source>
</evidence>
<reference evidence="11 12" key="1">
    <citation type="journal article" date="2017" name="Int. J. Syst. Evol. Microbiol.">
        <title>Achromobacter aloeverae sp. nov., isolated from the root of Aloe vera (L.) Burm.f.</title>
        <authorList>
            <person name="Kuncharoen N."/>
            <person name="Muramatsu Y."/>
            <person name="Shibata C."/>
            <person name="Kamakura Y."/>
            <person name="Nakagawa Y."/>
            <person name="Tanasupawat S."/>
        </authorList>
    </citation>
    <scope>NUCLEOTIDE SEQUENCE [LARGE SCALE GENOMIC DNA]</scope>
    <source>
        <strain evidence="11 12">AVA-1</strain>
    </source>
</reference>
<dbReference type="PANTHER" id="PTHR42894">
    <property type="entry name" value="N-(5'-PHOSPHORIBOSYL)ANTHRANILATE ISOMERASE"/>
    <property type="match status" value="1"/>
</dbReference>
<dbReference type="NCBIfam" id="NF002299">
    <property type="entry name" value="PRK01222.1-6"/>
    <property type="match status" value="1"/>
</dbReference>
<name>A0A4Q1HPN4_9BURK</name>
<comment type="caution">
    <text evidence="11">The sequence shown here is derived from an EMBL/GenBank/DDBJ whole genome shotgun (WGS) entry which is preliminary data.</text>
</comment>
<keyword evidence="6 9" id="KW-0822">Tryptophan biosynthesis</keyword>
<evidence type="ECO:0000256" key="1">
    <source>
        <dbReference type="ARBA" id="ARBA00001164"/>
    </source>
</evidence>
<evidence type="ECO:0000256" key="7">
    <source>
        <dbReference type="ARBA" id="ARBA00023141"/>
    </source>
</evidence>
<evidence type="ECO:0000313" key="12">
    <source>
        <dbReference type="Proteomes" id="UP000290849"/>
    </source>
</evidence>
<evidence type="ECO:0000256" key="9">
    <source>
        <dbReference type="HAMAP-Rule" id="MF_00135"/>
    </source>
</evidence>
<evidence type="ECO:0000256" key="3">
    <source>
        <dbReference type="ARBA" id="ARBA00012572"/>
    </source>
</evidence>
<evidence type="ECO:0000256" key="4">
    <source>
        <dbReference type="ARBA" id="ARBA00022272"/>
    </source>
</evidence>
<proteinExistence type="inferred from homology"/>
<dbReference type="PANTHER" id="PTHR42894:SF1">
    <property type="entry name" value="N-(5'-PHOSPHORIBOSYL)ANTHRANILATE ISOMERASE"/>
    <property type="match status" value="1"/>
</dbReference>
<dbReference type="InterPro" id="IPR044643">
    <property type="entry name" value="TrpF_fam"/>
</dbReference>
<keyword evidence="7 9" id="KW-0057">Aromatic amino acid biosynthesis</keyword>
<dbReference type="Pfam" id="PF00697">
    <property type="entry name" value="PRAI"/>
    <property type="match status" value="1"/>
</dbReference>
<comment type="catalytic activity">
    <reaction evidence="1 9">
        <text>N-(5-phospho-beta-D-ribosyl)anthranilate = 1-(2-carboxyphenylamino)-1-deoxy-D-ribulose 5-phosphate</text>
        <dbReference type="Rhea" id="RHEA:21540"/>
        <dbReference type="ChEBI" id="CHEBI:18277"/>
        <dbReference type="ChEBI" id="CHEBI:58613"/>
        <dbReference type="EC" id="5.3.1.24"/>
    </reaction>
</comment>
<accession>A0A4Q1HPN4</accession>
<evidence type="ECO:0000313" key="11">
    <source>
        <dbReference type="EMBL" id="RXN92879.1"/>
    </source>
</evidence>
<feature type="domain" description="N-(5'phosphoribosyl) anthranilate isomerase (PRAI)" evidence="10">
    <location>
        <begin position="6"/>
        <end position="233"/>
    </location>
</feature>
<dbReference type="EC" id="5.3.1.24" evidence="3 9"/>
<comment type="pathway">
    <text evidence="2 9">Amino-acid biosynthesis; L-tryptophan biosynthesis; L-tryptophan from chorismate: step 3/5.</text>
</comment>
<dbReference type="InterPro" id="IPR001240">
    <property type="entry name" value="PRAI_dom"/>
</dbReference>
<dbReference type="GO" id="GO:0004640">
    <property type="term" value="F:phosphoribosylanthranilate isomerase activity"/>
    <property type="evidence" value="ECO:0007669"/>
    <property type="project" value="UniProtKB-UniRule"/>
</dbReference>
<evidence type="ECO:0000256" key="5">
    <source>
        <dbReference type="ARBA" id="ARBA00022605"/>
    </source>
</evidence>
<comment type="similarity">
    <text evidence="9">Belongs to the TrpF family.</text>
</comment>
<dbReference type="HAMAP" id="MF_00135">
    <property type="entry name" value="PRAI"/>
    <property type="match status" value="1"/>
</dbReference>
<dbReference type="CDD" id="cd00405">
    <property type="entry name" value="PRAI"/>
    <property type="match status" value="1"/>
</dbReference>
<evidence type="ECO:0000256" key="8">
    <source>
        <dbReference type="ARBA" id="ARBA00023235"/>
    </source>
</evidence>
<dbReference type="Proteomes" id="UP000290849">
    <property type="component" value="Unassembled WGS sequence"/>
</dbReference>
<keyword evidence="12" id="KW-1185">Reference proteome</keyword>
<dbReference type="EMBL" id="PYAL01000001">
    <property type="protein sequence ID" value="RXN92879.1"/>
    <property type="molecule type" value="Genomic_DNA"/>
</dbReference>
<protein>
    <recommendedName>
        <fullName evidence="4 9">N-(5'-phosphoribosyl)anthranilate isomerase</fullName>
        <shortName evidence="9">PRAI</shortName>
        <ecNumber evidence="3 9">5.3.1.24</ecNumber>
    </recommendedName>
</protein>
<evidence type="ECO:0000256" key="6">
    <source>
        <dbReference type="ARBA" id="ARBA00022822"/>
    </source>
</evidence>
<dbReference type="Gene3D" id="3.20.20.70">
    <property type="entry name" value="Aldolase class I"/>
    <property type="match status" value="1"/>
</dbReference>
<evidence type="ECO:0000256" key="2">
    <source>
        <dbReference type="ARBA" id="ARBA00004664"/>
    </source>
</evidence>
<dbReference type="UniPathway" id="UPA00035">
    <property type="reaction ID" value="UER00042"/>
</dbReference>
<keyword evidence="5 9" id="KW-0028">Amino-acid biosynthesis</keyword>
<dbReference type="InterPro" id="IPR011060">
    <property type="entry name" value="RibuloseP-bd_barrel"/>
</dbReference>
<sequence length="241" mass="25471">MRTRIKFCGMTRTEDIAAAVAAGADAIGMIFYPKSKRYIDVERAARLRRAVPAFVDVVALVVNATEEEVRRIIGEVGPDLLQFHGDETPADCRRYGHRYMRALRVGGPGMDTAATLAATCATYGDAAGWLFDSYTAGFGGSGLAFDHHLLDDVRKASVAAACGAMGAAQAAHADAPASDTMRVSVPLILSGGLTPDNVEASVRTIRPYAVDISSGVESAPGIKVHDKMRAFVDAVRRADGA</sequence>
<gene>
    <name evidence="9" type="primary">trpF</name>
    <name evidence="11" type="ORF">C7R54_03830</name>
</gene>
<organism evidence="11 12">
    <name type="scientific">Achromobacter aloeverae</name>
    <dbReference type="NCBI Taxonomy" id="1750518"/>
    <lineage>
        <taxon>Bacteria</taxon>
        <taxon>Pseudomonadati</taxon>
        <taxon>Pseudomonadota</taxon>
        <taxon>Betaproteobacteria</taxon>
        <taxon>Burkholderiales</taxon>
        <taxon>Alcaligenaceae</taxon>
        <taxon>Achromobacter</taxon>
    </lineage>
</organism>